<organism evidence="7 8">
    <name type="scientific">Papaver nudicaule</name>
    <name type="common">Iceland poppy</name>
    <dbReference type="NCBI Taxonomy" id="74823"/>
    <lineage>
        <taxon>Eukaryota</taxon>
        <taxon>Viridiplantae</taxon>
        <taxon>Streptophyta</taxon>
        <taxon>Embryophyta</taxon>
        <taxon>Tracheophyta</taxon>
        <taxon>Spermatophyta</taxon>
        <taxon>Magnoliopsida</taxon>
        <taxon>Ranunculales</taxon>
        <taxon>Papaveraceae</taxon>
        <taxon>Papaveroideae</taxon>
        <taxon>Papaver</taxon>
    </lineage>
</organism>
<comment type="similarity">
    <text evidence="2">Belongs to the cornichon family.</text>
</comment>
<evidence type="ECO:0000256" key="2">
    <source>
        <dbReference type="ARBA" id="ARBA00010095"/>
    </source>
</evidence>
<keyword evidence="5 6" id="KW-0472">Membrane</keyword>
<dbReference type="PANTHER" id="PTHR12290">
    <property type="entry name" value="CORNICHON-RELATED"/>
    <property type="match status" value="1"/>
</dbReference>
<evidence type="ECO:0000313" key="7">
    <source>
        <dbReference type="EMBL" id="MCL7051885.1"/>
    </source>
</evidence>
<accession>A0AA42B586</accession>
<dbReference type="AlphaFoldDB" id="A0AA42B586"/>
<comment type="caution">
    <text evidence="7">The sequence shown here is derived from an EMBL/GenBank/DDBJ whole genome shotgun (WGS) entry which is preliminary data.</text>
</comment>
<dbReference type="Pfam" id="PF03311">
    <property type="entry name" value="Cornichon"/>
    <property type="match status" value="1"/>
</dbReference>
<gene>
    <name evidence="7" type="ORF">MKW94_029627</name>
</gene>
<dbReference type="GO" id="GO:0016020">
    <property type="term" value="C:membrane"/>
    <property type="evidence" value="ECO:0007669"/>
    <property type="project" value="UniProtKB-SubCell"/>
</dbReference>
<sequence>MKLYRRRYLLILIVSTMLILIYLFERNLICLSDLEFDYINPYDSSSRINGMVIKEFVAQGVLCALYLLTWHWFMFLISAPVTYYHLKLYMERRHLIDVTEIFRLLNGEKKYRYVKLGFYLSLFCIVIFSLVRAAVLAVLTEDDDLRDSGIF</sequence>
<feature type="transmembrane region" description="Helical" evidence="6">
    <location>
        <begin position="116"/>
        <end position="139"/>
    </location>
</feature>
<evidence type="ECO:0000256" key="5">
    <source>
        <dbReference type="ARBA" id="ARBA00023136"/>
    </source>
</evidence>
<feature type="transmembrane region" description="Helical" evidence="6">
    <location>
        <begin position="7"/>
        <end position="24"/>
    </location>
</feature>
<proteinExistence type="inferred from homology"/>
<protein>
    <submittedName>
        <fullName evidence="7">Uncharacterized protein</fullName>
    </submittedName>
</protein>
<dbReference type="InterPro" id="IPR003377">
    <property type="entry name" value="Cornichon"/>
</dbReference>
<dbReference type="EMBL" id="JAJJMA010343525">
    <property type="protein sequence ID" value="MCL7051885.1"/>
    <property type="molecule type" value="Genomic_DNA"/>
</dbReference>
<evidence type="ECO:0000256" key="3">
    <source>
        <dbReference type="ARBA" id="ARBA00022692"/>
    </source>
</evidence>
<evidence type="ECO:0000256" key="6">
    <source>
        <dbReference type="SAM" id="Phobius"/>
    </source>
</evidence>
<keyword evidence="3 6" id="KW-0812">Transmembrane</keyword>
<dbReference type="Proteomes" id="UP001177140">
    <property type="component" value="Unassembled WGS sequence"/>
</dbReference>
<reference evidence="7" key="1">
    <citation type="submission" date="2022-03" db="EMBL/GenBank/DDBJ databases">
        <title>A functionally conserved STORR gene fusion in Papaver species that diverged 16.8 million years ago.</title>
        <authorList>
            <person name="Catania T."/>
        </authorList>
    </citation>
    <scope>NUCLEOTIDE SEQUENCE</scope>
    <source>
        <strain evidence="7">S-191538</strain>
    </source>
</reference>
<keyword evidence="8" id="KW-1185">Reference proteome</keyword>
<dbReference type="SMART" id="SM01398">
    <property type="entry name" value="Cornichon"/>
    <property type="match status" value="1"/>
</dbReference>
<feature type="transmembrane region" description="Helical" evidence="6">
    <location>
        <begin position="56"/>
        <end position="84"/>
    </location>
</feature>
<evidence type="ECO:0000313" key="8">
    <source>
        <dbReference type="Proteomes" id="UP001177140"/>
    </source>
</evidence>
<comment type="subcellular location">
    <subcellularLocation>
        <location evidence="1">Membrane</location>
        <topology evidence="1">Multi-pass membrane protein</topology>
    </subcellularLocation>
</comment>
<evidence type="ECO:0000256" key="1">
    <source>
        <dbReference type="ARBA" id="ARBA00004141"/>
    </source>
</evidence>
<name>A0AA42B586_PAPNU</name>
<dbReference type="GO" id="GO:0016192">
    <property type="term" value="P:vesicle-mediated transport"/>
    <property type="evidence" value="ECO:0007669"/>
    <property type="project" value="InterPro"/>
</dbReference>
<evidence type="ECO:0000256" key="4">
    <source>
        <dbReference type="ARBA" id="ARBA00022989"/>
    </source>
</evidence>
<keyword evidence="4 6" id="KW-1133">Transmembrane helix</keyword>